<dbReference type="GO" id="GO:0140662">
    <property type="term" value="F:ATP-dependent protein folding chaperone"/>
    <property type="evidence" value="ECO:0007669"/>
    <property type="project" value="InterPro"/>
</dbReference>
<evidence type="ECO:0000256" key="3">
    <source>
        <dbReference type="ARBA" id="ARBA00022840"/>
    </source>
</evidence>
<name>A0A7J7RLD6_MYOMY</name>
<dbReference type="InterPro" id="IPR002423">
    <property type="entry name" value="Cpn60/GroEL/TCP-1"/>
</dbReference>
<gene>
    <name evidence="7" type="ORF">mMyoMyo1_002385</name>
</gene>
<keyword evidence="3 5" id="KW-0067">ATP-binding</keyword>
<comment type="caution">
    <text evidence="7">The sequence shown here is derived from an EMBL/GenBank/DDBJ whole genome shotgun (WGS) entry which is preliminary data.</text>
</comment>
<dbReference type="PANTHER" id="PTHR11353">
    <property type="entry name" value="CHAPERONIN"/>
    <property type="match status" value="1"/>
</dbReference>
<evidence type="ECO:0000256" key="2">
    <source>
        <dbReference type="ARBA" id="ARBA00022741"/>
    </source>
</evidence>
<dbReference type="InterPro" id="IPR017998">
    <property type="entry name" value="Chaperone_TCP-1"/>
</dbReference>
<evidence type="ECO:0000313" key="8">
    <source>
        <dbReference type="Proteomes" id="UP000527355"/>
    </source>
</evidence>
<dbReference type="Gene3D" id="3.30.260.10">
    <property type="entry name" value="TCP-1-like chaperonin intermediate domain"/>
    <property type="match status" value="1"/>
</dbReference>
<keyword evidence="8" id="KW-1185">Reference proteome</keyword>
<accession>A0A7J7RLD6</accession>
<keyword evidence="4 5" id="KW-0143">Chaperone</keyword>
<dbReference type="SUPFAM" id="SSF48592">
    <property type="entry name" value="GroEL equatorial domain-like"/>
    <property type="match status" value="1"/>
</dbReference>
<feature type="region of interest" description="Disordered" evidence="6">
    <location>
        <begin position="518"/>
        <end position="548"/>
    </location>
</feature>
<dbReference type="InterPro" id="IPR027410">
    <property type="entry name" value="TCP-1-like_intermed_sf"/>
</dbReference>
<evidence type="ECO:0000256" key="5">
    <source>
        <dbReference type="RuleBase" id="RU004187"/>
    </source>
</evidence>
<dbReference type="Gene3D" id="3.50.7.10">
    <property type="entry name" value="GroEL"/>
    <property type="match status" value="1"/>
</dbReference>
<evidence type="ECO:0000256" key="1">
    <source>
        <dbReference type="ARBA" id="ARBA00008020"/>
    </source>
</evidence>
<evidence type="ECO:0000256" key="6">
    <source>
        <dbReference type="SAM" id="MobiDB-lite"/>
    </source>
</evidence>
<dbReference type="GO" id="GO:0005524">
    <property type="term" value="F:ATP binding"/>
    <property type="evidence" value="ECO:0007669"/>
    <property type="project" value="UniProtKB-KW"/>
</dbReference>
<dbReference type="PRINTS" id="PR00304">
    <property type="entry name" value="TCOMPLEXTCP1"/>
</dbReference>
<dbReference type="EMBL" id="JABWUV010000025">
    <property type="protein sequence ID" value="KAF6277030.1"/>
    <property type="molecule type" value="Genomic_DNA"/>
</dbReference>
<dbReference type="AlphaFoldDB" id="A0A7J7RLD6"/>
<sequence length="548" mass="57386">MDGGVPSVRELPQRLWPGPGGGEQHLLRSLAAAHALGGIIRPCYGPLGLQKLLVTAKGETVITGYATAILGALELEHPAARLLRDAALSHAQHSGDGAAFVVLLAEALLAEAELLLRAGLPRAQLREAYAAATAETLELLPSLAVRSLGPLEDPFWVLHTAMNTHTLSHAEFLTRLVAQACWEAQEQDGTFRPERLGVCALRGGQLDRSCLLPGLAVPGKSCGKVTAVVGGARVALFACSFGLAHPNAPATATISSPAELARFQIGNEQMTEKQVLQLATGNVNVAVVWGDVEERALAQADRSGIVVIQVKALRELACLSEVLGTPVMPYLLPPLQLGKCQRVYPQELGQGSAVVFEWEGSDTPALTLVLRAATKEGLRGAEQAVYHGIDAFAQLCQDPRLLPGAGATEMALAKILADKGAALEGPSGPALLAFAQALRSLPATLAENAGLVVSQVMADMTAAHQQGHFLIGVGVEGIINVAQEEVWDTLAAKAQALRAVVDIVLQLATVDEIVVAKTSPPLQQDPGPCPTKAQEHPSSPKTPAPITR</sequence>
<reference evidence="7 8" key="1">
    <citation type="journal article" date="2020" name="Nature">
        <title>Six reference-quality genomes reveal evolution of bat adaptations.</title>
        <authorList>
            <person name="Jebb D."/>
            <person name="Huang Z."/>
            <person name="Pippel M."/>
            <person name="Hughes G.M."/>
            <person name="Lavrichenko K."/>
            <person name="Devanna P."/>
            <person name="Winkler S."/>
            <person name="Jermiin L.S."/>
            <person name="Skirmuntt E.C."/>
            <person name="Katzourakis A."/>
            <person name="Burkitt-Gray L."/>
            <person name="Ray D.A."/>
            <person name="Sullivan K.A.M."/>
            <person name="Roscito J.G."/>
            <person name="Kirilenko B.M."/>
            <person name="Davalos L.M."/>
            <person name="Corthals A.P."/>
            <person name="Power M.L."/>
            <person name="Jones G."/>
            <person name="Ransome R.D."/>
            <person name="Dechmann D.K.N."/>
            <person name="Locatelli A.G."/>
            <person name="Puechmaille S.J."/>
            <person name="Fedrigo O."/>
            <person name="Jarvis E.D."/>
            <person name="Hiller M."/>
            <person name="Vernes S.C."/>
            <person name="Myers E.W."/>
            <person name="Teeling E.C."/>
        </authorList>
    </citation>
    <scope>NUCLEOTIDE SEQUENCE [LARGE SCALE GENOMIC DNA]</scope>
    <source>
        <strain evidence="7">MMyoMyo1</strain>
        <tissue evidence="7">Flight muscle</tissue>
    </source>
</reference>
<evidence type="ECO:0000256" key="4">
    <source>
        <dbReference type="ARBA" id="ARBA00023186"/>
    </source>
</evidence>
<organism evidence="7 8">
    <name type="scientific">Myotis myotis</name>
    <name type="common">Greater mouse-eared bat</name>
    <name type="synonym">Vespertilio myotis</name>
    <dbReference type="NCBI Taxonomy" id="51298"/>
    <lineage>
        <taxon>Eukaryota</taxon>
        <taxon>Metazoa</taxon>
        <taxon>Chordata</taxon>
        <taxon>Craniata</taxon>
        <taxon>Vertebrata</taxon>
        <taxon>Euteleostomi</taxon>
        <taxon>Mammalia</taxon>
        <taxon>Eutheria</taxon>
        <taxon>Laurasiatheria</taxon>
        <taxon>Chiroptera</taxon>
        <taxon>Yangochiroptera</taxon>
        <taxon>Vespertilionidae</taxon>
        <taxon>Myotis</taxon>
    </lineage>
</organism>
<comment type="similarity">
    <text evidence="1 5">Belongs to the TCP-1 chaperonin family.</text>
</comment>
<dbReference type="InterPro" id="IPR027409">
    <property type="entry name" value="GroEL-like_apical_dom_sf"/>
</dbReference>
<dbReference type="SUPFAM" id="SSF54849">
    <property type="entry name" value="GroEL-intermediate domain like"/>
    <property type="match status" value="1"/>
</dbReference>
<dbReference type="SUPFAM" id="SSF52029">
    <property type="entry name" value="GroEL apical domain-like"/>
    <property type="match status" value="1"/>
</dbReference>
<proteinExistence type="inferred from homology"/>
<protein>
    <submittedName>
        <fullName evidence="7">Chaperonin containing TCP1 subunit 8 like 2</fullName>
    </submittedName>
</protein>
<evidence type="ECO:0000313" key="7">
    <source>
        <dbReference type="EMBL" id="KAF6277030.1"/>
    </source>
</evidence>
<dbReference type="GO" id="GO:0005832">
    <property type="term" value="C:chaperonin-containing T-complex"/>
    <property type="evidence" value="ECO:0007669"/>
    <property type="project" value="UniProtKB-ARBA"/>
</dbReference>
<dbReference type="Proteomes" id="UP000527355">
    <property type="component" value="Unassembled WGS sequence"/>
</dbReference>
<dbReference type="InterPro" id="IPR027413">
    <property type="entry name" value="GROEL-like_equatorial_sf"/>
</dbReference>
<dbReference type="Gene3D" id="1.10.560.10">
    <property type="entry name" value="GroEL-like equatorial domain"/>
    <property type="match status" value="1"/>
</dbReference>
<dbReference type="OrthoDB" id="1748577at2759"/>
<dbReference type="VEuPathDB" id="HostDB:GeneID_118679399"/>
<dbReference type="Pfam" id="PF00118">
    <property type="entry name" value="Cpn60_TCP1"/>
    <property type="match status" value="1"/>
</dbReference>
<keyword evidence="2 5" id="KW-0547">Nucleotide-binding</keyword>